<evidence type="ECO:0000256" key="4">
    <source>
        <dbReference type="ARBA" id="ARBA00004305"/>
    </source>
</evidence>
<feature type="compositionally biased region" description="Basic and acidic residues" evidence="24">
    <location>
        <begin position="909"/>
        <end position="923"/>
    </location>
</feature>
<keyword evidence="14" id="KW-0862">Zinc</keyword>
<evidence type="ECO:0000256" key="19">
    <source>
        <dbReference type="ARBA" id="ARBA00030729"/>
    </source>
</evidence>
<feature type="compositionally biased region" description="Basic and acidic residues" evidence="24">
    <location>
        <begin position="888"/>
        <end position="897"/>
    </location>
</feature>
<keyword evidence="13" id="KW-0378">Hydrolase</keyword>
<dbReference type="KEGG" id="pxu:106118781"/>
<dbReference type="PANTHER" id="PTHR12553:SF49">
    <property type="entry name" value="ZINC PHOSPHODIESTERASE ELAC PROTEIN 2"/>
    <property type="match status" value="1"/>
</dbReference>
<dbReference type="GO" id="GO:0046872">
    <property type="term" value="F:metal ion binding"/>
    <property type="evidence" value="ECO:0007669"/>
    <property type="project" value="UniProtKB-KW"/>
</dbReference>
<keyword evidence="12" id="KW-0255">Endonuclease</keyword>
<protein>
    <recommendedName>
        <fullName evidence="7">Zinc phosphodiesterase ELAC protein 2</fullName>
        <ecNumber evidence="6">3.1.26.11</ecNumber>
    </recommendedName>
    <alternativeName>
        <fullName evidence="21">ElaC homolog protein 2</fullName>
    </alternativeName>
    <alternativeName>
        <fullName evidence="19">Ribonuclease Z 2</fullName>
    </alternativeName>
    <alternativeName>
        <fullName evidence="20">tRNA 3 endonuclease 2</fullName>
    </alternativeName>
    <alternativeName>
        <fullName evidence="18">tRNase Z 2</fullName>
    </alternativeName>
</protein>
<proteinExistence type="inferred from homology"/>
<dbReference type="CDD" id="cd07718">
    <property type="entry name" value="RNaseZ_ELAC1_ELAC2-C-term-like_MBL-fold"/>
    <property type="match status" value="1"/>
</dbReference>
<evidence type="ECO:0000256" key="13">
    <source>
        <dbReference type="ARBA" id="ARBA00022801"/>
    </source>
</evidence>
<evidence type="ECO:0000256" key="7">
    <source>
        <dbReference type="ARBA" id="ARBA00013357"/>
    </source>
</evidence>
<evidence type="ECO:0000256" key="3">
    <source>
        <dbReference type="ARBA" id="ARBA00004123"/>
    </source>
</evidence>
<evidence type="ECO:0000313" key="26">
    <source>
        <dbReference type="RefSeq" id="XP_013168982.1"/>
    </source>
</evidence>
<dbReference type="FunFam" id="3.60.15.10:FF:000014">
    <property type="entry name" value="Zinc phosphodiesterase ELAC protein 2"/>
    <property type="match status" value="1"/>
</dbReference>
<dbReference type="GO" id="GO:0042781">
    <property type="term" value="F:3'-tRNA processing endoribonuclease activity"/>
    <property type="evidence" value="ECO:0007669"/>
    <property type="project" value="UniProtKB-EC"/>
</dbReference>
<evidence type="ECO:0000256" key="20">
    <source>
        <dbReference type="ARBA" id="ARBA00032104"/>
    </source>
</evidence>
<dbReference type="Gene3D" id="3.60.15.10">
    <property type="entry name" value="Ribonuclease Z/Hydroxyacylglutathione hydrolase-like"/>
    <property type="match status" value="2"/>
</dbReference>
<sequence length="1198" mass="135359">MPKPNTSRIMDAQRQRQQISKKAQNYVPSTIYLQVVGSGARGVPNTLYLFTDQKRYLFNCGESTQRLAHEHKVKLTRLDHIFITNKTWKNIGGLPGLSLTLQDVGVPNITLHGPEGLDELYKATKRFVIMKDMNVTLAPCSPSEDFVDNVMTVKYVLLRPENILKPDLNPAKKPKLSSDTTSAAFEEFIHDETDYYNPDIRNMEEKKNNNFKQKNKSPEKELTFSETVRKKAERALHELEGKSQCTVAYICTLKKRLGTLDLAKCVEKGVKPGPLLGQLKSGHDVILPDGTHVKSKDVKTPDDPGPVFIVLEVPDISYLNVDDFSSHYNNGHNSVENIPVVVVHFTPPHVFRHPIYRMFISKFGPTTHHLVLNEDNTCLGSEAVHRTQHRLHVLDADVFPLLRDASIPAMWKSQPPTEGIVGKANCLEELKNRIAFAQFQNIIRMEETIKDNITECPETKYDFMTGRTLTMFHLRPKKCLDRSAEPKLHVQDYIKETMEVEGFSKSLEQYREIVSKMGSKKEMFKAEYPKVIFLGTGSCIPSKTRNTSAIVIQIDENRSMLLDCGEGTFGQLVRFFGPKRVNNFLRTLRAIYISHLHADHHMGLIGVLQARREAFSDQSRVPYEPVQLLAPGQIVTWLLLYDQQFESIRDDYALITNQSLLEAKSNSLGTEMTPASLSRIGVQHIRTCLVSHCPNAFGVAIDVDGKHKITYSGDTIPCKELVTIGQNSTLLIHEATMEDELAEEARIKMHSTTSQAIQIGREMNAKYTVLTHFSQRYARLPRLSAHILHDNTSVGVAFDNMQIRMKDLELLPYMYAPLQLMFAEHCVELEVKAAHRARRRERGTGSPPPAVRISVTSIKGRQQISCPGPGRTQRTNGKGQPSPIYRTTDARASDRFSRISNLTKFGTPIRDHSASSTRSVEHRRPYRPASAESSRGAITRDRSASSSKSTGSRGHNQTTFPATCAINKRPQIKNKVEAIRTPERIRSVNFIKARGACTTFLSSNLPDRPRTRSNLLNRVASTTISNNSQRRFVPSGVTNLPTKLPRPTNMVQSIESRPRFNCSPRIERTNITAKKVPSENLKMKNKFSCKLSEKTNLNQSLQNVSIKKVFTPVNEQNIQEKQTRRRNQIETLKNTFCREAPDISALTTNYSSSASKRYKPQLEDIKSSYLLLNKKNVINRNIDNVISNDSKKISKPEP</sequence>
<keyword evidence="17" id="KW-0539">Nucleus</keyword>
<evidence type="ECO:0000256" key="16">
    <source>
        <dbReference type="ARBA" id="ARBA00023128"/>
    </source>
</evidence>
<evidence type="ECO:0000256" key="23">
    <source>
        <dbReference type="ARBA" id="ARBA00047136"/>
    </source>
</evidence>
<evidence type="ECO:0000256" key="24">
    <source>
        <dbReference type="SAM" id="MobiDB-lite"/>
    </source>
</evidence>
<dbReference type="InterPro" id="IPR036866">
    <property type="entry name" value="RibonucZ/Hydroxyglut_hydro"/>
</dbReference>
<gene>
    <name evidence="26" type="primary">LOC106118781</name>
</gene>
<comment type="similarity">
    <text evidence="5">Belongs to the RNase Z family.</text>
</comment>
<evidence type="ECO:0000256" key="8">
    <source>
        <dbReference type="ARBA" id="ARBA00022553"/>
    </source>
</evidence>
<keyword evidence="9" id="KW-0819">tRNA processing</keyword>
<dbReference type="CTD" id="36086"/>
<evidence type="ECO:0000256" key="9">
    <source>
        <dbReference type="ARBA" id="ARBA00022694"/>
    </source>
</evidence>
<keyword evidence="15" id="KW-0809">Transit peptide</keyword>
<dbReference type="RefSeq" id="XP_013168982.1">
    <property type="nucleotide sequence ID" value="XM_013313528.1"/>
</dbReference>
<evidence type="ECO:0000256" key="6">
    <source>
        <dbReference type="ARBA" id="ARBA00012477"/>
    </source>
</evidence>
<evidence type="ECO:0000256" key="14">
    <source>
        <dbReference type="ARBA" id="ARBA00022833"/>
    </source>
</evidence>
<reference evidence="26" key="1">
    <citation type="submission" date="2025-08" db="UniProtKB">
        <authorList>
            <consortium name="RefSeq"/>
        </authorList>
    </citation>
    <scope>IDENTIFICATION</scope>
</reference>
<feature type="non-terminal residue" evidence="26">
    <location>
        <position position="1198"/>
    </location>
</feature>
<comment type="cofactor">
    <cofactor evidence="2">
        <name>Zn(2+)</name>
        <dbReference type="ChEBI" id="CHEBI:29105"/>
    </cofactor>
</comment>
<dbReference type="Pfam" id="PF23023">
    <property type="entry name" value="Anti-Pycsar_Apyc1"/>
    <property type="match status" value="1"/>
</dbReference>
<comment type="subunit">
    <text evidence="23">Homodimer. Interacts with PTCD1.</text>
</comment>
<evidence type="ECO:0000256" key="5">
    <source>
        <dbReference type="ARBA" id="ARBA00007823"/>
    </source>
</evidence>
<evidence type="ECO:0000256" key="2">
    <source>
        <dbReference type="ARBA" id="ARBA00001947"/>
    </source>
</evidence>
<evidence type="ECO:0000259" key="25">
    <source>
        <dbReference type="Pfam" id="PF13691"/>
    </source>
</evidence>
<organism evidence="26">
    <name type="scientific">Papilio xuthus</name>
    <name type="common">Asian swallowtail butterfly</name>
    <dbReference type="NCBI Taxonomy" id="66420"/>
    <lineage>
        <taxon>Eukaryota</taxon>
        <taxon>Metazoa</taxon>
        <taxon>Ecdysozoa</taxon>
        <taxon>Arthropoda</taxon>
        <taxon>Hexapoda</taxon>
        <taxon>Insecta</taxon>
        <taxon>Pterygota</taxon>
        <taxon>Neoptera</taxon>
        <taxon>Endopterygota</taxon>
        <taxon>Lepidoptera</taxon>
        <taxon>Glossata</taxon>
        <taxon>Ditrysia</taxon>
        <taxon>Papilionoidea</taxon>
        <taxon>Papilionidae</taxon>
        <taxon>Papilioninae</taxon>
        <taxon>Papilio</taxon>
    </lineage>
</organism>
<comment type="function">
    <text evidence="22">Zinc phosphodiesterase, which displays mitochondrial tRNA 3'-processing endonuclease activity. Involved in tRNA maturation, by removing a 3'-trailer from precursor tRNA. Associates with mitochondrial DNA complexes at the nucleoids to initiate RNA processing and ribosome assembly.</text>
</comment>
<dbReference type="GO" id="GO:0042645">
    <property type="term" value="C:mitochondrial nucleoid"/>
    <property type="evidence" value="ECO:0007669"/>
    <property type="project" value="UniProtKB-ARBA"/>
</dbReference>
<keyword evidence="10" id="KW-0540">Nuclease</keyword>
<evidence type="ECO:0000256" key="10">
    <source>
        <dbReference type="ARBA" id="ARBA00022722"/>
    </source>
</evidence>
<dbReference type="EC" id="3.1.26.11" evidence="6"/>
<evidence type="ECO:0000256" key="18">
    <source>
        <dbReference type="ARBA" id="ARBA00030689"/>
    </source>
</evidence>
<dbReference type="InterPro" id="IPR047151">
    <property type="entry name" value="RNZ2-like"/>
</dbReference>
<accession>A0AAJ6ZBF0</accession>
<feature type="compositionally biased region" description="Polar residues" evidence="24">
    <location>
        <begin position="854"/>
        <end position="865"/>
    </location>
</feature>
<dbReference type="Pfam" id="PF13691">
    <property type="entry name" value="Lactamase_B_4"/>
    <property type="match status" value="1"/>
</dbReference>
<dbReference type="GeneID" id="106118781"/>
<comment type="catalytic activity">
    <reaction evidence="1">
        <text>Endonucleolytic cleavage of RNA, removing extra 3' nucleotides from tRNA precursor, generating 3' termini of tRNAs. A 3'-hydroxy group is left at the tRNA terminus and a 5'-phosphoryl group is left at the trailer molecule.</text>
        <dbReference type="EC" id="3.1.26.11"/>
    </reaction>
</comment>
<evidence type="ECO:0000256" key="1">
    <source>
        <dbReference type="ARBA" id="ARBA00000402"/>
    </source>
</evidence>
<dbReference type="GO" id="GO:1990180">
    <property type="term" value="P:mitochondrial tRNA 3'-end processing"/>
    <property type="evidence" value="ECO:0007669"/>
    <property type="project" value="TreeGrafter"/>
</dbReference>
<keyword evidence="11" id="KW-0479">Metal-binding</keyword>
<evidence type="ECO:0000256" key="15">
    <source>
        <dbReference type="ARBA" id="ARBA00022946"/>
    </source>
</evidence>
<keyword evidence="8" id="KW-0597">Phosphoprotein</keyword>
<keyword evidence="16" id="KW-0496">Mitochondrion</keyword>
<dbReference type="InterPro" id="IPR027794">
    <property type="entry name" value="tRNase_Z_dom"/>
</dbReference>
<dbReference type="PANTHER" id="PTHR12553">
    <property type="entry name" value="ZINC PHOSPHODIESTERASE ELAC PROTEIN 2"/>
    <property type="match status" value="1"/>
</dbReference>
<evidence type="ECO:0000256" key="12">
    <source>
        <dbReference type="ARBA" id="ARBA00022759"/>
    </source>
</evidence>
<comment type="subcellular location">
    <subcellularLocation>
        <location evidence="4">Mitochondrion matrix</location>
    </subcellularLocation>
    <subcellularLocation>
        <location evidence="3">Nucleus</location>
    </subcellularLocation>
</comment>
<feature type="domain" description="tRNase Z endonuclease" evidence="25">
    <location>
        <begin position="46"/>
        <end position="93"/>
    </location>
</feature>
<feature type="region of interest" description="Disordered" evidence="24">
    <location>
        <begin position="837"/>
        <end position="962"/>
    </location>
</feature>
<evidence type="ECO:0000256" key="22">
    <source>
        <dbReference type="ARBA" id="ARBA00046098"/>
    </source>
</evidence>
<name>A0AAJ6ZBF0_PAPXU</name>
<dbReference type="SUPFAM" id="SSF56281">
    <property type="entry name" value="Metallo-hydrolase/oxidoreductase"/>
    <property type="match status" value="2"/>
</dbReference>
<dbReference type="Proteomes" id="UP000694872">
    <property type="component" value="Unplaced"/>
</dbReference>
<evidence type="ECO:0000256" key="11">
    <source>
        <dbReference type="ARBA" id="ARBA00022723"/>
    </source>
</evidence>
<evidence type="ECO:0000256" key="21">
    <source>
        <dbReference type="ARBA" id="ARBA00032616"/>
    </source>
</evidence>
<dbReference type="GO" id="GO:0005634">
    <property type="term" value="C:nucleus"/>
    <property type="evidence" value="ECO:0007669"/>
    <property type="project" value="UniProtKB-SubCell"/>
</dbReference>
<dbReference type="AlphaFoldDB" id="A0AAJ6ZBF0"/>
<evidence type="ECO:0000256" key="17">
    <source>
        <dbReference type="ARBA" id="ARBA00023242"/>
    </source>
</evidence>